<dbReference type="GeneID" id="73471357"/>
<feature type="region of interest" description="Disordered" evidence="4">
    <location>
        <begin position="991"/>
        <end position="1010"/>
    </location>
</feature>
<dbReference type="OrthoDB" id="198977at2759"/>
<dbReference type="RefSeq" id="XP_049262187.1">
    <property type="nucleotide sequence ID" value="XM_049408529.1"/>
</dbReference>
<dbReference type="Pfam" id="PF24627">
    <property type="entry name" value="PUMA_CC"/>
    <property type="match status" value="1"/>
</dbReference>
<dbReference type="InterPro" id="IPR057531">
    <property type="entry name" value="PUMA/OVT1_CC"/>
</dbReference>
<keyword evidence="3" id="KW-0175">Coiled coil</keyword>
<feature type="compositionally biased region" description="Polar residues" evidence="4">
    <location>
        <begin position="1121"/>
        <end position="1138"/>
    </location>
</feature>
<gene>
    <name evidence="7" type="ORF">J8A68_004557</name>
</gene>
<evidence type="ECO:0000259" key="6">
    <source>
        <dbReference type="Pfam" id="PF24627"/>
    </source>
</evidence>
<dbReference type="PANTHER" id="PTHR10013">
    <property type="entry name" value="GENERAL VESICULAR TRANSPORT FACTOR P115"/>
    <property type="match status" value="1"/>
</dbReference>
<evidence type="ECO:0000313" key="8">
    <source>
        <dbReference type="Proteomes" id="UP000694255"/>
    </source>
</evidence>
<evidence type="ECO:0000256" key="1">
    <source>
        <dbReference type="ARBA" id="ARBA00004555"/>
    </source>
</evidence>
<protein>
    <submittedName>
        <fullName evidence="7">USO1</fullName>
    </submittedName>
</protein>
<feature type="region of interest" description="Disordered" evidence="4">
    <location>
        <begin position="1121"/>
        <end position="1158"/>
    </location>
</feature>
<evidence type="ECO:0000313" key="7">
    <source>
        <dbReference type="EMBL" id="KAG7661954.1"/>
    </source>
</evidence>
<dbReference type="GO" id="GO:0048280">
    <property type="term" value="P:vesicle fusion with Golgi apparatus"/>
    <property type="evidence" value="ECO:0007669"/>
    <property type="project" value="InterPro"/>
</dbReference>
<dbReference type="EMBL" id="JAGSYN010000187">
    <property type="protein sequence ID" value="KAG7661954.1"/>
    <property type="molecule type" value="Genomic_DNA"/>
</dbReference>
<keyword evidence="8" id="KW-1185">Reference proteome</keyword>
<comment type="subcellular location">
    <subcellularLocation>
        <location evidence="1">Golgi apparatus</location>
    </subcellularLocation>
</comment>
<name>A0A8J5UWW1_9ASCO</name>
<dbReference type="InterPro" id="IPR024095">
    <property type="entry name" value="Vesicle_P115"/>
</dbReference>
<dbReference type="GO" id="GO:0048211">
    <property type="term" value="P:Golgi vesicle docking"/>
    <property type="evidence" value="ECO:0007669"/>
    <property type="project" value="TreeGrafter"/>
</dbReference>
<dbReference type="GO" id="GO:0005783">
    <property type="term" value="C:endoplasmic reticulum"/>
    <property type="evidence" value="ECO:0007669"/>
    <property type="project" value="TreeGrafter"/>
</dbReference>
<feature type="compositionally biased region" description="Polar residues" evidence="4">
    <location>
        <begin position="993"/>
        <end position="1004"/>
    </location>
</feature>
<feature type="coiled-coil region" evidence="3">
    <location>
        <begin position="769"/>
        <end position="979"/>
    </location>
</feature>
<dbReference type="GO" id="GO:0006888">
    <property type="term" value="P:endoplasmic reticulum to Golgi vesicle-mediated transport"/>
    <property type="evidence" value="ECO:0007669"/>
    <property type="project" value="TreeGrafter"/>
</dbReference>
<sequence>MGYINNILGQSNQAQSVEEAIPTLCDRLQHGSLSADRRAAVLGLKSFSRQYRELVAEYGLRPLIATMKRDSDNATIIKSILETILILFIRGEESTSGDSHTEIVMNTTGWISQQSRVQNGKYPSPLLMEDISLDQLSMWIADEFTQDQEILKVLIDQLLENDYHLRLYTIQLLESLVSTRGSRIKDAFLNIPTAMSSMCSLLDDPNEPVRNEAILLLMALANDNFNIQKLIAFENTFEKLFDVIEEEGGIRGSILVQDCLTLITNLLQFNASNQKFFLETKCVSRLAVLLSEPIEESPIQDENQGMDENGFPFPPPIIWTEQRLQNMIIALEICRLLVSEDNELVVANQNNLFQQGIHYVVLKLVFSPVMDNRIRSIALLTAADAISGNPNIQYEFSQFDIPYIDPSLPSVQAVYDGLIPVPFALLNWCLYINSVHAFDIRVGAACCLRAYFKDNKESKQAFLNDQINAYNIPDYFENLQKKSQMQHDHPEEAPPVENNENVRSNPTVYGNIFRTLMDYDAEVHLNPYKVWFASLVLMCLITDEVNDIKEIARGVKTGNEESGEEVMTCIQAISGLLVAALEKKSDQQRIAIGYLMLLTVWLWEDFDAVNDFLSDSSNIKSILTFLSNSDTSYGNNDVIIHGMATILIGTVYEFSSSKSPMSRMDLYSLVNKSLGKDNYSLKIKQFITSLEFKQFEDLSMFSGKKDDTGLPDVYFDSIYIGLIKENFPRIKRALFHDPLAEPRAKISYDLFEELDGKVTELTQDLLKEKQNAKDNDADLNSKIAELNALITELQNKLQNMEIELIKAREEHASVNENFTVTSETLAAMESSKKEYEVASQKYFRELQDARKKLSSSEDSIKHLQAKLDETESAKKKLEDGINNMTRDLFQLKKQKDEAEAKMKKIERDVKNSSGDLDKSKKTYETQIQRLRAENEEYKSRIEKANSRLNDFTKDTEVKINDLNEKLADSEANNEHLMDKLRSAAVAFQELRSRSQSVEPTLSTSSKLDEDAEKKLKELQLELEQSNKEKSDLQNELDEVKQTAKNDIAHLKLEIIDIQEVNDDIASEKQELEDKFQELKLELEKTAGDIELLKKESETTIAELRAEIDRLQSQLIIASQNGEDRSSVVSEMESASNGKNVDVLQKESSTNNNESSEEVISKINEIKELKEAHSREKSEIELKVSELQSELTKLSSEYSASQDELAKRADKNLDLKLQIEEYEDRIVELENLLKADDKMGTLSETLSALKLEKNKFETELFEKSTMVEELKAQLEKKESELKKVAIAIAALEEDKRHQIQEMGKQMENLKSSSEESINDLQELVEELRSENDTVIKTLKDRAYDLHSEKMALSVTLDKERKNAESTIAKLNEEINSLASSLKENEARVTELEESLQSVQTDFESKSQELSAAQDEVLRLSTELTQSINDFAALEQAHQLLEEELYTASENLSAKSIKMENMERSSANLNESLKTLMEELNRVRTRYDHDSEVWRKQKTELINDFTNQLNEKTREIEKARSVIASGSENSVIEEYAEKIRELEDKLESNKSEHDTWQDENSELEEQIKQLRSDLESREHLINEKSSELEELKLELESTNDSVETKESEIEGLNETIQQLQNELRNMGEELDTMKKKNEDLVLEISKQEEELVHVKDLLESKSVELNNLSSQALSGKLEVDVEELEAKVESLTVEKQQLSSLVTEKENEVVLCNEKIEDITSELEKVKAEYHESVESLEHMKNELDEKSSLLIKLQVELETKTKEKIEIDELVKLKSDEAQKFEQMLTKVTEESNDYQDIIKKLESELDTLKESTEAEKVGAENVAELQNSVELKATECAELETSKNELERELVETKERIQELITSNTSLEESSSKLASLENELEQANQQIEVLETEKHELVQRLEKIQQEYRELDAQSAKNEESAAAEVDTRHALSIVQEELHQANSEIEQLQNVAKENKDLQNRLEKFESLNEKVNEELHTLRFENDEMQVLLANERSENKQLTQQLIQQHDTDRHEQEIKKLKDKLSDSVPRSDLDDLMLLMSDLDEKNNKYKKRLKMLGQVVSSDEEDSDDEDGDDGDEEEEEDLL</sequence>
<dbReference type="GO" id="GO:0012507">
    <property type="term" value="C:ER to Golgi transport vesicle membrane"/>
    <property type="evidence" value="ECO:0007669"/>
    <property type="project" value="TreeGrafter"/>
</dbReference>
<feature type="domain" description="PUMA/OVT1 coiled-coil region" evidence="6">
    <location>
        <begin position="845"/>
        <end position="913"/>
    </location>
</feature>
<evidence type="ECO:0000259" key="5">
    <source>
        <dbReference type="Pfam" id="PF04869"/>
    </source>
</evidence>
<reference evidence="7 8" key="1">
    <citation type="journal article" date="2021" name="DNA Res.">
        <title>Genome analysis of Candida subhashii reveals its hybrid nature and dual mitochondrial genome conformations.</title>
        <authorList>
            <person name="Mixao V."/>
            <person name="Hegedusova E."/>
            <person name="Saus E."/>
            <person name="Pryszcz L.P."/>
            <person name="Cillingova A."/>
            <person name="Nosek J."/>
            <person name="Gabaldon T."/>
        </authorList>
    </citation>
    <scope>NUCLEOTIDE SEQUENCE [LARGE SCALE GENOMIC DNA]</scope>
    <source>
        <strain evidence="7 8">CBS 10753</strain>
    </source>
</reference>
<feature type="coiled-coil region" evidence="3">
    <location>
        <begin position="1672"/>
        <end position="1755"/>
    </location>
</feature>
<feature type="coiled-coil region" evidence="3">
    <location>
        <begin position="1784"/>
        <end position="2005"/>
    </location>
</feature>
<dbReference type="Pfam" id="PF04869">
    <property type="entry name" value="Uso1_p115_head"/>
    <property type="match status" value="1"/>
</dbReference>
<proteinExistence type="predicted"/>
<evidence type="ECO:0000256" key="4">
    <source>
        <dbReference type="SAM" id="MobiDB-lite"/>
    </source>
</evidence>
<feature type="domain" description="Vesicle tethering protein Uso1/P115-like head" evidence="5">
    <location>
        <begin position="389"/>
        <end position="734"/>
    </location>
</feature>
<dbReference type="GO" id="GO:0005795">
    <property type="term" value="C:Golgi stack"/>
    <property type="evidence" value="ECO:0007669"/>
    <property type="project" value="TreeGrafter"/>
</dbReference>
<dbReference type="Proteomes" id="UP000694255">
    <property type="component" value="Unassembled WGS sequence"/>
</dbReference>
<keyword evidence="2" id="KW-0333">Golgi apparatus</keyword>
<dbReference type="PANTHER" id="PTHR10013:SF0">
    <property type="entry name" value="GENERAL VESICULAR TRANSPORT FACTOR P115"/>
    <property type="match status" value="1"/>
</dbReference>
<dbReference type="InterPro" id="IPR006953">
    <property type="entry name" value="Vesicle_Uso1_P115_head"/>
</dbReference>
<dbReference type="GO" id="GO:0006886">
    <property type="term" value="P:intracellular protein transport"/>
    <property type="evidence" value="ECO:0007669"/>
    <property type="project" value="InterPro"/>
</dbReference>
<feature type="compositionally biased region" description="Acidic residues" evidence="4">
    <location>
        <begin position="2065"/>
        <end position="2087"/>
    </location>
</feature>
<organism evidence="7 8">
    <name type="scientific">[Candida] subhashii</name>
    <dbReference type="NCBI Taxonomy" id="561895"/>
    <lineage>
        <taxon>Eukaryota</taxon>
        <taxon>Fungi</taxon>
        <taxon>Dikarya</taxon>
        <taxon>Ascomycota</taxon>
        <taxon>Saccharomycotina</taxon>
        <taxon>Pichiomycetes</taxon>
        <taxon>Debaryomycetaceae</taxon>
        <taxon>Spathaspora</taxon>
    </lineage>
</organism>
<feature type="region of interest" description="Disordered" evidence="4">
    <location>
        <begin position="2059"/>
        <end position="2087"/>
    </location>
</feature>
<dbReference type="GO" id="GO:0000139">
    <property type="term" value="C:Golgi membrane"/>
    <property type="evidence" value="ECO:0007669"/>
    <property type="project" value="InterPro"/>
</dbReference>
<accession>A0A8J5UWW1</accession>
<evidence type="ECO:0000256" key="3">
    <source>
        <dbReference type="SAM" id="Coils"/>
    </source>
</evidence>
<evidence type="ECO:0000256" key="2">
    <source>
        <dbReference type="ARBA" id="ARBA00023034"/>
    </source>
</evidence>
<comment type="caution">
    <text evidence="7">The sequence shown here is derived from an EMBL/GenBank/DDBJ whole genome shotgun (WGS) entry which is preliminary data.</text>
</comment>